<organism evidence="2 3">
    <name type="scientific">Caenorhabditis angaria</name>
    <dbReference type="NCBI Taxonomy" id="860376"/>
    <lineage>
        <taxon>Eukaryota</taxon>
        <taxon>Metazoa</taxon>
        <taxon>Ecdysozoa</taxon>
        <taxon>Nematoda</taxon>
        <taxon>Chromadorea</taxon>
        <taxon>Rhabditida</taxon>
        <taxon>Rhabditina</taxon>
        <taxon>Rhabditomorpha</taxon>
        <taxon>Rhabditoidea</taxon>
        <taxon>Rhabditidae</taxon>
        <taxon>Peloderinae</taxon>
        <taxon>Caenorhabditis</taxon>
    </lineage>
</organism>
<feature type="region of interest" description="Disordered" evidence="1">
    <location>
        <begin position="1"/>
        <end position="34"/>
    </location>
</feature>
<evidence type="ECO:0000313" key="2">
    <source>
        <dbReference type="EMBL" id="CAI5440641.1"/>
    </source>
</evidence>
<accession>A0A9P1I9B6</accession>
<keyword evidence="3" id="KW-1185">Reference proteome</keyword>
<dbReference type="Proteomes" id="UP001152747">
    <property type="component" value="Unassembled WGS sequence"/>
</dbReference>
<dbReference type="OrthoDB" id="2187714at2759"/>
<sequence length="224" mass="23723">MSNNEEDNNETRFLGDLLSNANTPTDSTSSPEEMQQRQIYSKGFFDALRAIQNVNNFEFRPATSPVIPPLGTPGTGQSAITPATANDMQQIMLSLLGTPIVGSTQTSTNSTNPPQLLASPTGSLSLDSDMLKLYASAVLPGPPILPLPSPTITKSTTNIEPPAVTTTVPSVAVTAAASTSRPDKLNLPPVAQQIPKMEQYQNLSSDDSDSGYTRSSSRNANSKE</sequence>
<feature type="region of interest" description="Disordered" evidence="1">
    <location>
        <begin position="178"/>
        <end position="224"/>
    </location>
</feature>
<protein>
    <submittedName>
        <fullName evidence="2">Uncharacterized protein</fullName>
    </submittedName>
</protein>
<feature type="compositionally biased region" description="Polar residues" evidence="1">
    <location>
        <begin position="199"/>
        <end position="224"/>
    </location>
</feature>
<dbReference type="AlphaFoldDB" id="A0A9P1I9B6"/>
<proteinExistence type="predicted"/>
<feature type="compositionally biased region" description="Polar residues" evidence="1">
    <location>
        <begin position="19"/>
        <end position="34"/>
    </location>
</feature>
<evidence type="ECO:0000313" key="3">
    <source>
        <dbReference type="Proteomes" id="UP001152747"/>
    </source>
</evidence>
<reference evidence="2" key="1">
    <citation type="submission" date="2022-11" db="EMBL/GenBank/DDBJ databases">
        <authorList>
            <person name="Kikuchi T."/>
        </authorList>
    </citation>
    <scope>NUCLEOTIDE SEQUENCE</scope>
    <source>
        <strain evidence="2">PS1010</strain>
    </source>
</reference>
<evidence type="ECO:0000256" key="1">
    <source>
        <dbReference type="SAM" id="MobiDB-lite"/>
    </source>
</evidence>
<comment type="caution">
    <text evidence="2">The sequence shown here is derived from an EMBL/GenBank/DDBJ whole genome shotgun (WGS) entry which is preliminary data.</text>
</comment>
<dbReference type="EMBL" id="CANHGI010000002">
    <property type="protein sequence ID" value="CAI5440641.1"/>
    <property type="molecule type" value="Genomic_DNA"/>
</dbReference>
<name>A0A9P1I9B6_9PELO</name>
<gene>
    <name evidence="2" type="ORF">CAMP_LOCUS3278</name>
</gene>